<sequence>MNSNDRCEASALVSLAALKRFLSAGWLPDRMLRSGRQRTTIRKGVPPWTGCRFGWPAAGPKLAWRLFAAVLMVCFQPADGWAQDSPEAEFQSVTGKHITLVSDSEDQQELKQLVASFDAAVPQWAERLNRSQPLIADFHIKAYLMEQADRFRRSGDLPSTLNFKFGFARNQTVWLFKQPSEYYTRHLLLHEGVHAFCLDQFNGIGPQWFGEGVAEWLALHRGTGTELVIDQVPATNADTPYWGRFKAMSAARKQGNVPTLDAVLAYPIDRQGNVERYGWSWLAVSMLYHYPDTRQAFLESFSRASDTPAVFNDLLKRDLARMWPVVQARWRVAAQQVDYGFQWERETIDVSVNDSPWQGQPIQRDIAANQGWQSIGVRLPPGTTVRIDAQGQCTINQDPKPWISEPAGVTIHYANDRPLGQCLACVIPNLSDEKQWVKTLVIEPIDAPKELTIQQYSWLLLRINDHLNGLDDNRGGYRTTLQQTR</sequence>
<dbReference type="AlphaFoldDB" id="A0A517T0H0"/>
<name>A0A517T0H0_9BACT</name>
<protein>
    <recommendedName>
        <fullName evidence="3">DUF1570 domain-containing protein</fullName>
    </recommendedName>
</protein>
<dbReference type="OrthoDB" id="247580at2"/>
<dbReference type="RefSeq" id="WP_145276262.1">
    <property type="nucleotide sequence ID" value="NZ_CP036272.1"/>
</dbReference>
<keyword evidence="2" id="KW-1185">Reference proteome</keyword>
<accession>A0A517T0H0</accession>
<dbReference type="EMBL" id="CP036272">
    <property type="protein sequence ID" value="QDT61889.1"/>
    <property type="molecule type" value="Genomic_DNA"/>
</dbReference>
<evidence type="ECO:0008006" key="3">
    <source>
        <dbReference type="Google" id="ProtNLM"/>
    </source>
</evidence>
<proteinExistence type="predicted"/>
<organism evidence="1 2">
    <name type="scientific">Stieleria bergensis</name>
    <dbReference type="NCBI Taxonomy" id="2528025"/>
    <lineage>
        <taxon>Bacteria</taxon>
        <taxon>Pseudomonadati</taxon>
        <taxon>Planctomycetota</taxon>
        <taxon>Planctomycetia</taxon>
        <taxon>Pirellulales</taxon>
        <taxon>Pirellulaceae</taxon>
        <taxon>Stieleria</taxon>
    </lineage>
</organism>
<evidence type="ECO:0000313" key="2">
    <source>
        <dbReference type="Proteomes" id="UP000315003"/>
    </source>
</evidence>
<dbReference type="Gene3D" id="2.60.120.430">
    <property type="entry name" value="Galactose-binding lectin"/>
    <property type="match status" value="1"/>
</dbReference>
<dbReference type="Proteomes" id="UP000315003">
    <property type="component" value="Chromosome"/>
</dbReference>
<gene>
    <name evidence="1" type="ORF">SV7mr_44300</name>
</gene>
<evidence type="ECO:0000313" key="1">
    <source>
        <dbReference type="EMBL" id="QDT61889.1"/>
    </source>
</evidence>
<reference evidence="1 2" key="1">
    <citation type="submission" date="2019-02" db="EMBL/GenBank/DDBJ databases">
        <title>Deep-cultivation of Planctomycetes and their phenomic and genomic characterization uncovers novel biology.</title>
        <authorList>
            <person name="Wiegand S."/>
            <person name="Jogler M."/>
            <person name="Boedeker C."/>
            <person name="Pinto D."/>
            <person name="Vollmers J."/>
            <person name="Rivas-Marin E."/>
            <person name="Kohn T."/>
            <person name="Peeters S.H."/>
            <person name="Heuer A."/>
            <person name="Rast P."/>
            <person name="Oberbeckmann S."/>
            <person name="Bunk B."/>
            <person name="Jeske O."/>
            <person name="Meyerdierks A."/>
            <person name="Storesund J.E."/>
            <person name="Kallscheuer N."/>
            <person name="Luecker S."/>
            <person name="Lage O.M."/>
            <person name="Pohl T."/>
            <person name="Merkel B.J."/>
            <person name="Hornburger P."/>
            <person name="Mueller R.-W."/>
            <person name="Bruemmer F."/>
            <person name="Labrenz M."/>
            <person name="Spormann A.M."/>
            <person name="Op den Camp H."/>
            <person name="Overmann J."/>
            <person name="Amann R."/>
            <person name="Jetten M.S.M."/>
            <person name="Mascher T."/>
            <person name="Medema M.H."/>
            <person name="Devos D.P."/>
            <person name="Kaster A.-K."/>
            <person name="Ovreas L."/>
            <person name="Rohde M."/>
            <person name="Galperin M.Y."/>
            <person name="Jogler C."/>
        </authorList>
    </citation>
    <scope>NUCLEOTIDE SEQUENCE [LARGE SCALE GENOMIC DNA]</scope>
    <source>
        <strain evidence="1 2">SV_7m_r</strain>
    </source>
</reference>